<proteinExistence type="predicted"/>
<keyword evidence="2" id="KW-1185">Reference proteome</keyword>
<evidence type="ECO:0000313" key="1">
    <source>
        <dbReference type="EMBL" id="MBO0934344.1"/>
    </source>
</evidence>
<dbReference type="EMBL" id="JAFMYU010000030">
    <property type="protein sequence ID" value="MBO0934344.1"/>
    <property type="molecule type" value="Genomic_DNA"/>
</dbReference>
<protein>
    <recommendedName>
        <fullName evidence="3">Peptidase C-terminal archaeal/bacterial domain-containing protein</fullName>
    </recommendedName>
</protein>
<dbReference type="AlphaFoldDB" id="A0A939K0M4"/>
<reference evidence="1 2" key="1">
    <citation type="submission" date="2021-03" db="EMBL/GenBank/DDBJ databases">
        <title>Fibrella sp. HMF5036 genome sequencing and assembly.</title>
        <authorList>
            <person name="Kang H."/>
            <person name="Kim H."/>
            <person name="Bae S."/>
            <person name="Joh K."/>
        </authorList>
    </citation>
    <scope>NUCLEOTIDE SEQUENCE [LARGE SCALE GENOMIC DNA]</scope>
    <source>
        <strain evidence="1 2">HMF5036</strain>
    </source>
</reference>
<sequence length="139" mass="14759">MKTVIGWIVLLMLGLLSGNASPLDRKVIQGSRTGVGAGGTTAFENSPRNDHFTFEVTQDNAAFTVSIKASMDAVVRMYSETGQLVAGANNTCSMGGRINRAGTYSMVVFTPRYVTGTYEAVPKISEVTQSVNDPSNSLS</sequence>
<dbReference type="RefSeq" id="WP_207338308.1">
    <property type="nucleotide sequence ID" value="NZ_JAFMYU010000030.1"/>
</dbReference>
<evidence type="ECO:0008006" key="3">
    <source>
        <dbReference type="Google" id="ProtNLM"/>
    </source>
</evidence>
<accession>A0A939K0M4</accession>
<gene>
    <name evidence="1" type="ORF">J2I48_25270</name>
</gene>
<organism evidence="1 2">
    <name type="scientific">Fibrella aquatilis</name>
    <dbReference type="NCBI Taxonomy" id="2817059"/>
    <lineage>
        <taxon>Bacteria</taxon>
        <taxon>Pseudomonadati</taxon>
        <taxon>Bacteroidota</taxon>
        <taxon>Cytophagia</taxon>
        <taxon>Cytophagales</taxon>
        <taxon>Spirosomataceae</taxon>
        <taxon>Fibrella</taxon>
    </lineage>
</organism>
<dbReference type="Proteomes" id="UP000664795">
    <property type="component" value="Unassembled WGS sequence"/>
</dbReference>
<name>A0A939K0M4_9BACT</name>
<comment type="caution">
    <text evidence="1">The sequence shown here is derived from an EMBL/GenBank/DDBJ whole genome shotgun (WGS) entry which is preliminary data.</text>
</comment>
<evidence type="ECO:0000313" key="2">
    <source>
        <dbReference type="Proteomes" id="UP000664795"/>
    </source>
</evidence>